<name>W9GDB6_9MICO</name>
<evidence type="ECO:0000313" key="6">
    <source>
        <dbReference type="Proteomes" id="UP000019494"/>
    </source>
</evidence>
<gene>
    <name evidence="5" type="ORF">N864_15335</name>
</gene>
<dbReference type="EMBL" id="AWQS01000305">
    <property type="protein sequence ID" value="EWT04201.1"/>
    <property type="molecule type" value="Genomic_DNA"/>
</dbReference>
<dbReference type="Proteomes" id="UP000019494">
    <property type="component" value="Unassembled WGS sequence"/>
</dbReference>
<dbReference type="OrthoDB" id="9786347at2"/>
<comment type="similarity">
    <text evidence="2">Belongs to the DsrC/TusE family.</text>
</comment>
<dbReference type="Gene3D" id="1.10.10.370">
    <property type="entry name" value="DsrC-like protein, C-terminal domain"/>
    <property type="match status" value="1"/>
</dbReference>
<evidence type="ECO:0000256" key="3">
    <source>
        <dbReference type="ARBA" id="ARBA00022490"/>
    </source>
</evidence>
<dbReference type="GO" id="GO:0002143">
    <property type="term" value="P:tRNA wobble position uridine thiolation"/>
    <property type="evidence" value="ECO:0007669"/>
    <property type="project" value="TreeGrafter"/>
</dbReference>
<accession>W9GDB6</accession>
<dbReference type="GO" id="GO:0097163">
    <property type="term" value="F:sulfur carrier activity"/>
    <property type="evidence" value="ECO:0007669"/>
    <property type="project" value="TreeGrafter"/>
</dbReference>
<reference evidence="6" key="1">
    <citation type="submission" date="2013-08" db="EMBL/GenBank/DDBJ databases">
        <title>Intrasporangium oryzae NRRL B-24470.</title>
        <authorList>
            <person name="Liu H."/>
            <person name="Wang G."/>
        </authorList>
    </citation>
    <scope>NUCLEOTIDE SEQUENCE [LARGE SCALE GENOMIC DNA]</scope>
    <source>
        <strain evidence="6">Q5-1</strain>
    </source>
</reference>
<dbReference type="Gene3D" id="3.30.1420.10">
    <property type="match status" value="1"/>
</dbReference>
<dbReference type="PANTHER" id="PTHR37010">
    <property type="entry name" value="SULFURTRANSFERASE TUSE"/>
    <property type="match status" value="1"/>
</dbReference>
<evidence type="ECO:0000256" key="4">
    <source>
        <dbReference type="PIRSR" id="PIRSR006223-50"/>
    </source>
</evidence>
<proteinExistence type="inferred from homology"/>
<comment type="subcellular location">
    <subcellularLocation>
        <location evidence="1">Cytoplasm</location>
    </subcellularLocation>
</comment>
<evidence type="ECO:0000313" key="5">
    <source>
        <dbReference type="EMBL" id="EWT04201.1"/>
    </source>
</evidence>
<keyword evidence="3" id="KW-0963">Cytoplasm</keyword>
<protein>
    <submittedName>
        <fullName evidence="5">Sulfur relay protein DsrC</fullName>
    </submittedName>
</protein>
<evidence type="ECO:0000256" key="1">
    <source>
        <dbReference type="ARBA" id="ARBA00004496"/>
    </source>
</evidence>
<sequence>MPTTTIAGHEVAVNDEGFLTDPTQWTDDLGAELARLIGIEMTPEHWKLVQFLRDDYAHQGETATLRRVSTQTGVPVKQLFALFPAKPAKKMAYVAGLPKPKGCV</sequence>
<dbReference type="PANTHER" id="PTHR37010:SF1">
    <property type="entry name" value="SULFURTRANSFERASE TUSE"/>
    <property type="match status" value="1"/>
</dbReference>
<dbReference type="SUPFAM" id="SSF69721">
    <property type="entry name" value="DsrC, the gamma subunit of dissimilatory sulfite reductase"/>
    <property type="match status" value="1"/>
</dbReference>
<keyword evidence="6" id="KW-1185">Reference proteome</keyword>
<dbReference type="InterPro" id="IPR042072">
    <property type="entry name" value="DsrC-like_C"/>
</dbReference>
<dbReference type="PIRSF" id="PIRSF006223">
    <property type="entry name" value="DsrC_TusE"/>
    <property type="match status" value="1"/>
</dbReference>
<dbReference type="InterPro" id="IPR007453">
    <property type="entry name" value="DsrC/TusE"/>
</dbReference>
<organism evidence="5 6">
    <name type="scientific">Intrasporangium chromatireducens Q5-1</name>
    <dbReference type="NCBI Taxonomy" id="584657"/>
    <lineage>
        <taxon>Bacteria</taxon>
        <taxon>Bacillati</taxon>
        <taxon>Actinomycetota</taxon>
        <taxon>Actinomycetes</taxon>
        <taxon>Micrococcales</taxon>
        <taxon>Intrasporangiaceae</taxon>
        <taxon>Intrasporangium</taxon>
    </lineage>
</organism>
<dbReference type="InterPro" id="IPR025526">
    <property type="entry name" value="DsrC-like_dom_sf"/>
</dbReference>
<evidence type="ECO:0000256" key="2">
    <source>
        <dbReference type="ARBA" id="ARBA00005718"/>
    </source>
</evidence>
<dbReference type="InterPro" id="IPR043163">
    <property type="entry name" value="DsrC-like_N"/>
</dbReference>
<feature type="active site" description="Cysteine persulfide intermediate" evidence="4">
    <location>
        <position position="103"/>
    </location>
</feature>
<dbReference type="RefSeq" id="WP_034721527.1">
    <property type="nucleotide sequence ID" value="NZ_AWQS01000305.1"/>
</dbReference>
<dbReference type="GO" id="GO:0005737">
    <property type="term" value="C:cytoplasm"/>
    <property type="evidence" value="ECO:0007669"/>
    <property type="project" value="UniProtKB-SubCell"/>
</dbReference>
<comment type="caution">
    <text evidence="5">The sequence shown here is derived from an EMBL/GenBank/DDBJ whole genome shotgun (WGS) entry which is preliminary data.</text>
</comment>
<dbReference type="AlphaFoldDB" id="W9GDB6"/>
<dbReference type="NCBIfam" id="TIGR03342">
    <property type="entry name" value="dsrC_tusE_dsvC"/>
    <property type="match status" value="1"/>
</dbReference>
<dbReference type="Pfam" id="PF04358">
    <property type="entry name" value="DsrC"/>
    <property type="match status" value="1"/>
</dbReference>
<dbReference type="PATRIC" id="fig|584657.3.peg.3925"/>